<dbReference type="Gene3D" id="3.30.559.10">
    <property type="entry name" value="Chloramphenicol acetyltransferase-like domain"/>
    <property type="match status" value="2"/>
</dbReference>
<dbReference type="PROSITE" id="PS50075">
    <property type="entry name" value="CARRIER"/>
    <property type="match status" value="2"/>
</dbReference>
<dbReference type="NCBIfam" id="TIGR01733">
    <property type="entry name" value="AA-adenyl-dom"/>
    <property type="match status" value="1"/>
</dbReference>
<dbReference type="InterPro" id="IPR023213">
    <property type="entry name" value="CAT-like_dom_sf"/>
</dbReference>
<comment type="caution">
    <text evidence="4">The sequence shown here is derived from an EMBL/GenBank/DDBJ whole genome shotgun (WGS) entry which is preliminary data.</text>
</comment>
<dbReference type="PANTHER" id="PTHR45527:SF1">
    <property type="entry name" value="FATTY ACID SYNTHASE"/>
    <property type="match status" value="1"/>
</dbReference>
<dbReference type="Pfam" id="PF00501">
    <property type="entry name" value="AMP-binding"/>
    <property type="match status" value="2"/>
</dbReference>
<dbReference type="SMART" id="SM00823">
    <property type="entry name" value="PKS_PP"/>
    <property type="match status" value="1"/>
</dbReference>
<evidence type="ECO:0000259" key="3">
    <source>
        <dbReference type="PROSITE" id="PS50075"/>
    </source>
</evidence>
<dbReference type="Gene3D" id="3.30.559.30">
    <property type="entry name" value="Nonribosomal peptide synthetase, condensation domain"/>
    <property type="match status" value="2"/>
</dbReference>
<dbReference type="GO" id="GO:0043041">
    <property type="term" value="P:amino acid activation for nonribosomal peptide biosynthetic process"/>
    <property type="evidence" value="ECO:0007669"/>
    <property type="project" value="TreeGrafter"/>
</dbReference>
<evidence type="ECO:0000256" key="2">
    <source>
        <dbReference type="ARBA" id="ARBA00022553"/>
    </source>
</evidence>
<dbReference type="InterPro" id="IPR025110">
    <property type="entry name" value="AMP-bd_C"/>
</dbReference>
<dbReference type="SUPFAM" id="SSF56801">
    <property type="entry name" value="Acetyl-CoA synthetase-like"/>
    <property type="match status" value="2"/>
</dbReference>
<evidence type="ECO:0000313" key="5">
    <source>
        <dbReference type="Proteomes" id="UP000033434"/>
    </source>
</evidence>
<dbReference type="PANTHER" id="PTHR45527">
    <property type="entry name" value="NONRIBOSOMAL PEPTIDE SYNTHETASE"/>
    <property type="match status" value="1"/>
</dbReference>
<organism evidence="4 5">
    <name type="scientific">Pseudoalteromonas luteoviolacea S4054</name>
    <dbReference type="NCBI Taxonomy" id="1129367"/>
    <lineage>
        <taxon>Bacteria</taxon>
        <taxon>Pseudomonadati</taxon>
        <taxon>Pseudomonadota</taxon>
        <taxon>Gammaproteobacteria</taxon>
        <taxon>Alteromonadales</taxon>
        <taxon>Pseudoalteromonadaceae</taxon>
        <taxon>Pseudoalteromonas</taxon>
    </lineage>
</organism>
<dbReference type="SUPFAM" id="SSF52777">
    <property type="entry name" value="CoA-dependent acyltransferases"/>
    <property type="match status" value="4"/>
</dbReference>
<keyword evidence="2" id="KW-0597">Phosphoprotein</keyword>
<feature type="domain" description="Carrier" evidence="3">
    <location>
        <begin position="2005"/>
        <end position="2080"/>
    </location>
</feature>
<dbReference type="Gene3D" id="1.10.1200.10">
    <property type="entry name" value="ACP-like"/>
    <property type="match status" value="2"/>
</dbReference>
<dbReference type="EMBL" id="AUXW01000180">
    <property type="protein sequence ID" value="KKE81698.1"/>
    <property type="molecule type" value="Genomic_DNA"/>
</dbReference>
<dbReference type="Gene3D" id="3.40.50.12780">
    <property type="entry name" value="N-terminal domain of ligase-like"/>
    <property type="match status" value="2"/>
</dbReference>
<dbReference type="GO" id="GO:0005829">
    <property type="term" value="C:cytosol"/>
    <property type="evidence" value="ECO:0007669"/>
    <property type="project" value="TreeGrafter"/>
</dbReference>
<dbReference type="InterPro" id="IPR001242">
    <property type="entry name" value="Condensation_dom"/>
</dbReference>
<dbReference type="InterPro" id="IPR042099">
    <property type="entry name" value="ANL_N_sf"/>
</dbReference>
<dbReference type="InterPro" id="IPR000873">
    <property type="entry name" value="AMP-dep_synth/lig_dom"/>
</dbReference>
<dbReference type="InterPro" id="IPR036736">
    <property type="entry name" value="ACP-like_sf"/>
</dbReference>
<dbReference type="GO" id="GO:0009239">
    <property type="term" value="P:enterobactin biosynthetic process"/>
    <property type="evidence" value="ECO:0007669"/>
    <property type="project" value="TreeGrafter"/>
</dbReference>
<dbReference type="Gene3D" id="3.30.300.30">
    <property type="match status" value="2"/>
</dbReference>
<keyword evidence="1" id="KW-0596">Phosphopantetheine</keyword>
<name>A0A0F6A6F3_9GAMM</name>
<dbReference type="InterPro" id="IPR020845">
    <property type="entry name" value="AMP-binding_CS"/>
</dbReference>
<evidence type="ECO:0000256" key="1">
    <source>
        <dbReference type="ARBA" id="ARBA00022450"/>
    </source>
</evidence>
<dbReference type="RefSeq" id="WP_046357851.1">
    <property type="nucleotide sequence ID" value="NZ_AUXW01000180.1"/>
</dbReference>
<dbReference type="InterPro" id="IPR009081">
    <property type="entry name" value="PP-bd_ACP"/>
</dbReference>
<dbReference type="GO" id="GO:0031177">
    <property type="term" value="F:phosphopantetheine binding"/>
    <property type="evidence" value="ECO:0007669"/>
    <property type="project" value="InterPro"/>
</dbReference>
<dbReference type="InterPro" id="IPR010071">
    <property type="entry name" value="AA_adenyl_dom"/>
</dbReference>
<dbReference type="Pfam" id="PF13193">
    <property type="entry name" value="AMP-binding_C"/>
    <property type="match status" value="2"/>
</dbReference>
<dbReference type="Pfam" id="PF00668">
    <property type="entry name" value="Condensation"/>
    <property type="match status" value="2"/>
</dbReference>
<dbReference type="Proteomes" id="UP000033434">
    <property type="component" value="Unassembled WGS sequence"/>
</dbReference>
<proteinExistence type="predicted"/>
<dbReference type="PATRIC" id="fig|1129367.4.peg.4476"/>
<dbReference type="PROSITE" id="PS00455">
    <property type="entry name" value="AMP_BINDING"/>
    <property type="match status" value="1"/>
</dbReference>
<dbReference type="InterPro" id="IPR045851">
    <property type="entry name" value="AMP-bd_C_sf"/>
</dbReference>
<gene>
    <name evidence="4" type="ORF">N479_21535</name>
</gene>
<dbReference type="GO" id="GO:0047527">
    <property type="term" value="F:2,3-dihydroxybenzoate-serine ligase activity"/>
    <property type="evidence" value="ECO:0007669"/>
    <property type="project" value="TreeGrafter"/>
</dbReference>
<dbReference type="Pfam" id="PF00550">
    <property type="entry name" value="PP-binding"/>
    <property type="match status" value="2"/>
</dbReference>
<dbReference type="GO" id="GO:0009366">
    <property type="term" value="C:enterobactin synthetase complex"/>
    <property type="evidence" value="ECO:0007669"/>
    <property type="project" value="TreeGrafter"/>
</dbReference>
<reference evidence="4 5" key="1">
    <citation type="journal article" date="2015" name="BMC Genomics">
        <title>Genome mining reveals unlocked bioactive potential of marine Gram-negative bacteria.</title>
        <authorList>
            <person name="Machado H."/>
            <person name="Sonnenschein E.C."/>
            <person name="Melchiorsen J."/>
            <person name="Gram L."/>
        </authorList>
    </citation>
    <scope>NUCLEOTIDE SEQUENCE [LARGE SCALE GENOMIC DNA]</scope>
    <source>
        <strain evidence="4 5">S4054</strain>
    </source>
</reference>
<accession>A0A0F6A6F3</accession>
<protein>
    <recommendedName>
        <fullName evidence="3">Carrier domain-containing protein</fullName>
    </recommendedName>
</protein>
<dbReference type="InterPro" id="IPR020806">
    <property type="entry name" value="PKS_PP-bd"/>
</dbReference>
<sequence length="2094" mass="235325">MDMHQLINHLHAQQLRVWVSEQDTLALGYEDNVAPTLLTTLKTHKADILALLSAHNIRSEAAFLKWPAIKPMQLSNTQARLLFVDNLDSQRCAYHIPLLVKLNEGMSKEEITNKVDKAVAKHPLLNSHIIEDAQGLSCQTQLNPLSYSSQRVTSTAELKSQVYKAIHTSFSLSHEAPFKVSFYQLNNDTYCLFLWHHIVFDAWSMRVFFDELSEQCTMQTTPATTSYFDYVRWQSKQNFETAHQYWQQQLSGAHPTQIQATQYQQIGSGQAQNYYFSLSRTQSNAVKQLAKQFNTTPYVILLSQFVYQITQYSGESDIVIGAPTDNRDHPQTQEIIGCLVNTLLLRVNTSNQTNFSELIQQTANTLKSAKQHQHLPFDDQLQYLDGATNSALPSLMFSVQRFGSDLVDEFELPFKRADEFNNDELYNPVKCDLRLAFDDSQEELQGQLNYDPSKFDLGFIVHFANTYQTTLAKAIENPERSLNLGHVNALPSFECMHNEIVQHRSLYQNFKHVALTHSSDVALRYKQQTISYSSLLGQVEHLAKHLKLHMEQQASSTVALMYERSPEMIIAMLAVLAAGGHYVPLNPTQGSHRNEFILNDCGAKILLYSTSVKTSLSELNFNHTAITIDKLRETRTPATELDARQHDQLAYAIYTSGSTGSPKGVLVEDRQVLALIESTTSYYQFDHTEQVCALPPYYFDAFVEPLFLALLNGATFIVPTEQEVNSPEKISALLSDGVTHLVASPAILNALTRPQKSQLKRVITGGEACNRQLIETWKPILFIEYGPTEATVTSSIYATETNVQTPANIGKPLEHCAFIIVDEQLNALPDYCPGEILISGHGISRGYLNLESQNRSRFIELNGTRCYRTGDIARRLANGDYQYLGRNDRQVKLRGLRIELTEIENALLMHPDVNQACVKVQNSSQGDALVAYLCGEAVSLEEINSTLKAYLPEYMHPSATSWLPTLPLTANGKVNLAALEPIEIGSAEQYRPPRNHLEQALCKLWQTELNVAQVGIDDDYFMLGGNSVSAMSLVAKMQHQHGIDIELKQFLAARTIAKISHQDLPKDTISVVNAPLVEQDLTHQQTALLVNEQLSPTAAAYHIPLFLKCDTVHKQQALLSAIQDFIAHYPILRTTYKQDTTGQWCYHRTLEDISVENLSLDELNQFTQRRFELTHQAPLRIALVNSPTASNYAIYMVFHHIAFDGWSTRVLLQSLDTILKGQSHTPAPVQFTEYAAWQSQRSVQDLAFWQTRFAGLSLTPWETDTPRQAVNDHIGKSIDFTFPDDLTRKLRALAKAQNTSLYTVLLTAYQLSLCLWSQREHIVVGSPSDNRPSECTQAVGYFVNTLPHILQKQESHNFCTHIKNNQRYLIEAKAHESVPLDKLSNAVEPTRAAGVTPLFQTFFSLDQFNISEQQSPHFEVAQRSTQIGGEYTPAKFDWNLICKDNGTTLQAQFIFMASHYSSDRCQQFIDFFTVYLNNLCDYSEQPICDVPTITQREFMSLMPDTDINPPSFLAQFSAAVQSNAHKVALRYQDKEITYAQLDKVSNHIAHQLSTCTPSIVSNIALYFEKGAIAPVIMLSALKAGIPFVSLSTNHPVTRNLEILTLAQTDLVVCEHAAPDWYKGQSLVIDLDKLLLQHTLDDFEPQIYPQDKLAYLIFTSGTTGKPKGAMLHHGGLANLCQHMRHSHQLENAEQVIASQFAEYVFDASICEIFPALAAGAQLEIVPETMRKDPTALYQFLAERKVKVAFLPTVLINQFAEKIAQIKLQLLFTGGSKLNPVDIKLAETFLNEYGLSETSVCVTQAQIMRNQPVKIGHAISNTQTFILDAHKNILPKGAVGELYIGGQPVGLGYWQNPQQTTKHFAQHAFSHGHQQITSYLYRTGDLVRLDRHNALEFIARADQQWDIDGHRIEPAEIECKLLKHPDVKQAAAHLIKTQAGANSLVAYIVTEQANTSCIQQWFNAQVPHYMQLTHVTAMATLPLTLNGKLDTSKLPTDIIEHHIDIQAPETETEKALAPLWSEYLGVANTDLNQHFFALGGSSIVAAKLVSQYSTQLNMDIPLSLLLTHPTFKAFAQAIAEQQQQSQVSEDEFEMEI</sequence>
<dbReference type="SUPFAM" id="SSF47336">
    <property type="entry name" value="ACP-like"/>
    <property type="match status" value="2"/>
</dbReference>
<dbReference type="CDD" id="cd05930">
    <property type="entry name" value="A_NRPS"/>
    <property type="match status" value="2"/>
</dbReference>
<evidence type="ECO:0000313" key="4">
    <source>
        <dbReference type="EMBL" id="KKE81698.1"/>
    </source>
</evidence>
<feature type="domain" description="Carrier" evidence="3">
    <location>
        <begin position="992"/>
        <end position="1067"/>
    </location>
</feature>